<dbReference type="RefSeq" id="XP_007316683.1">
    <property type="nucleotide sequence ID" value="XM_007316621.1"/>
</dbReference>
<accession>F8NQ31</accession>
<dbReference type="OrthoDB" id="3020812at2759"/>
<evidence type="ECO:0000256" key="1">
    <source>
        <dbReference type="SAM" id="Phobius"/>
    </source>
</evidence>
<gene>
    <name evidence="2" type="ORF">SERLADRAFT_414526</name>
</gene>
<feature type="transmembrane region" description="Helical" evidence="1">
    <location>
        <begin position="7"/>
        <end position="28"/>
    </location>
</feature>
<dbReference type="Proteomes" id="UP000008064">
    <property type="component" value="Unassembled WGS sequence"/>
</dbReference>
<name>F8NQ31_SERL9</name>
<dbReference type="HOGENOM" id="CLU_769783_0_0_1"/>
<keyword evidence="1" id="KW-0812">Transmembrane</keyword>
<keyword evidence="1" id="KW-1133">Transmembrane helix</keyword>
<evidence type="ECO:0000313" key="2">
    <source>
        <dbReference type="EMBL" id="EGO26510.1"/>
    </source>
</evidence>
<dbReference type="AlphaFoldDB" id="F8NQ31"/>
<dbReference type="KEGG" id="sla:SERLADRAFT_414526"/>
<keyword evidence="1" id="KW-0472">Membrane</keyword>
<organism>
    <name type="scientific">Serpula lacrymans var. lacrymans (strain S7.9)</name>
    <name type="common">Dry rot fungus</name>
    <dbReference type="NCBI Taxonomy" id="578457"/>
    <lineage>
        <taxon>Eukaryota</taxon>
        <taxon>Fungi</taxon>
        <taxon>Dikarya</taxon>
        <taxon>Basidiomycota</taxon>
        <taxon>Agaricomycotina</taxon>
        <taxon>Agaricomycetes</taxon>
        <taxon>Agaricomycetidae</taxon>
        <taxon>Boletales</taxon>
        <taxon>Coniophorineae</taxon>
        <taxon>Serpulaceae</taxon>
        <taxon>Serpula</taxon>
    </lineage>
</organism>
<dbReference type="EMBL" id="GL945432">
    <property type="protein sequence ID" value="EGO26510.1"/>
    <property type="molecule type" value="Genomic_DNA"/>
</dbReference>
<protein>
    <submittedName>
        <fullName evidence="2">Uncharacterized protein</fullName>
    </submittedName>
</protein>
<proteinExistence type="predicted"/>
<dbReference type="GeneID" id="18813279"/>
<sequence length="360" mass="41125">MRLLKRILAITAFSAAGITFVLFSFPLYRFFHILWMLTNIGPSFHGLSASEAQMTSSVHEVLEYAVSSLLRPTGSARETSIKPQINSTIAEIEALQNIFTCYFNHIPTRAQGHTRPSYGRCNTSVPVTSNVNQGSITNRFSQELAITGAVGMQFVLSQSLLPLSDASAWQYNSPVIDPLTDVRVRDNYWLRHARSADVILLNRGPLPAPASTYASHSGNWSYAKDLPTYLEAIRPNSWEDQPFIYDNKHMQTRLLVNAALHVTLTSFLPSLVQTLNALHHDVNLRHKLVIWHDSHFMHQSHSDKKPRLRRHHFLGDYLLFRGHLQIAEDPWKFYHNAQVYMQNYAIRRLLPHFGIQYLPL</sequence>
<reference evidence="2" key="1">
    <citation type="submission" date="2011-04" db="EMBL/GenBank/DDBJ databases">
        <title>Evolution of plant cell wall degrading machinery underlies the functional diversity of forest fungi.</title>
        <authorList>
            <consortium name="US DOE Joint Genome Institute (JGI-PGF)"/>
            <person name="Eastwood D.C."/>
            <person name="Floudas D."/>
            <person name="Binder M."/>
            <person name="Majcherczyk A."/>
            <person name="Schneider P."/>
            <person name="Aerts A."/>
            <person name="Asiegbu F.O."/>
            <person name="Baker S.E."/>
            <person name="Barry K."/>
            <person name="Bendiksby M."/>
            <person name="Blumentritt M."/>
            <person name="Coutinho P.M."/>
            <person name="Cullen D."/>
            <person name="Cullen D."/>
            <person name="Gathman A."/>
            <person name="Goodell B."/>
            <person name="Henrissat B."/>
            <person name="Ihrmark K."/>
            <person name="Kauserud H."/>
            <person name="Kohler A."/>
            <person name="LaButti K."/>
            <person name="Lapidus A."/>
            <person name="Lavin J.L."/>
            <person name="Lee Y.-H."/>
            <person name="Lindquist E."/>
            <person name="Lilly W."/>
            <person name="Lucas S."/>
            <person name="Morin E."/>
            <person name="Murat C."/>
            <person name="Oguiza J.A."/>
            <person name="Park J."/>
            <person name="Pisabarro A.G."/>
            <person name="Riley R."/>
            <person name="Rosling A."/>
            <person name="Salamov A."/>
            <person name="Schmidt O."/>
            <person name="Schmutz J."/>
            <person name="Skrede I."/>
            <person name="Stenlid J."/>
            <person name="Wiebenga A."/>
            <person name="Xie X."/>
            <person name="Kues U."/>
            <person name="Hibbett D.S."/>
            <person name="Hoffmeister D."/>
            <person name="Hogberg N."/>
            <person name="Martin F."/>
            <person name="Grigoriev I.V."/>
            <person name="Watkinson S.C."/>
        </authorList>
    </citation>
    <scope>NUCLEOTIDE SEQUENCE</scope>
    <source>
        <strain evidence="2">S7.9</strain>
    </source>
</reference>